<dbReference type="EMBL" id="AUPL01002261">
    <property type="protein sequence ID" value="ESL10011.1"/>
    <property type="molecule type" value="Genomic_DNA"/>
</dbReference>
<proteinExistence type="predicted"/>
<evidence type="ECO:0000313" key="3">
    <source>
        <dbReference type="Proteomes" id="UP000031737"/>
    </source>
</evidence>
<dbReference type="Proteomes" id="UP000031737">
    <property type="component" value="Unassembled WGS sequence"/>
</dbReference>
<evidence type="ECO:0000256" key="1">
    <source>
        <dbReference type="SAM" id="MobiDB-lite"/>
    </source>
</evidence>
<dbReference type="AlphaFoldDB" id="A0A061J7C8"/>
<keyword evidence="3" id="KW-1185">Reference proteome</keyword>
<sequence>MTTMQKVDATLSRFDRKSPRAAYLQICEEMGIRPQKSLGALLSDAPRDWDKHRVFDCNKFILGSKGCMALVPLLLCSRSLRRVSLRGCQLTDEFVAELAETLQDHQYIRSVDVGDNPLVTVYSADPIIKLLRVNKNVVRFALDGTHIGTNVSNLINDLCDRNHEEVANYYADDYFRMKNIFNYLDGDGSGWVLLRSLVLNTPFPVLQEQLIERISVRRPRKRSDGTISVDAFLELVYYNYKTEVEIAKRAKEEDTDYHNIITNWKRLLDAMEGDGTEALKEVRERRKSEAGEDDDDDDDFINDDQVPEKLPVLPPADLYRLRIRSHKLGAAEAREIVEEAMRLQIDADARRSEGAAGEKAAGDNGNCDENSNGDGAANDGRRVVQLSMPCLRRAYRSVSQPEPRPDRFCFLQEHEEDYVPPMLRAGSRLISISKLSFLNSMDSSGGSVISRDDDMGFDAEGTRTRWWDLPPAMVRLVTKFFNKQVLKVPKRRQSTLAISPRTQRDNAMQKNSIPVTALLAAKFVTDLESIHPRMLADKFMQYSIPIDVSMVTLQEIVNCLNEYYVELSVDKPITLEQMRRMSIPKLSGSRTSATTTKTDLSATGELLVVPSSGAKRSAANGC</sequence>
<comment type="caution">
    <text evidence="2">The sequence shown here is derived from an EMBL/GenBank/DDBJ whole genome shotgun (WGS) entry which is preliminary data.</text>
</comment>
<feature type="region of interest" description="Disordered" evidence="1">
    <location>
        <begin position="354"/>
        <end position="380"/>
    </location>
</feature>
<protein>
    <recommendedName>
        <fullName evidence="4">Calpain-like cysteine peptidase</fullName>
    </recommendedName>
</protein>
<evidence type="ECO:0008006" key="4">
    <source>
        <dbReference type="Google" id="ProtNLM"/>
    </source>
</evidence>
<dbReference type="Gene3D" id="3.80.10.10">
    <property type="entry name" value="Ribonuclease Inhibitor"/>
    <property type="match status" value="1"/>
</dbReference>
<dbReference type="OrthoDB" id="120976at2759"/>
<evidence type="ECO:0000313" key="2">
    <source>
        <dbReference type="EMBL" id="ESL10011.1"/>
    </source>
</evidence>
<feature type="compositionally biased region" description="Basic and acidic residues" evidence="1">
    <location>
        <begin position="281"/>
        <end position="290"/>
    </location>
</feature>
<accession>A0A061J7C8</accession>
<name>A0A061J7C8_TRYRA</name>
<dbReference type="InterPro" id="IPR032675">
    <property type="entry name" value="LRR_dom_sf"/>
</dbReference>
<gene>
    <name evidence="2" type="ORF">TRSC58_02261</name>
</gene>
<reference evidence="2 3" key="1">
    <citation type="submission" date="2013-07" db="EMBL/GenBank/DDBJ databases">
        <authorList>
            <person name="Stoco P.H."/>
            <person name="Wagner G."/>
            <person name="Gerber A."/>
            <person name="Zaha A."/>
            <person name="Thompson C."/>
            <person name="Bartholomeu D.C."/>
            <person name="Luckemeyer D.D."/>
            <person name="Bahia D."/>
            <person name="Loreto E."/>
            <person name="Prestes E.B."/>
            <person name="Lima F.M."/>
            <person name="Rodrigues-Luiz G."/>
            <person name="Vallejo G.A."/>
            <person name="Filho J.F."/>
            <person name="Monteiro K.M."/>
            <person name="Tyler K.M."/>
            <person name="de Almeida L.G."/>
            <person name="Ortiz M.F."/>
            <person name="Siervo M.A."/>
            <person name="de Moraes M.H."/>
            <person name="Cunha O.L."/>
            <person name="Mendonca-Neto R."/>
            <person name="Silva R."/>
            <person name="Teixeira S.M."/>
            <person name="Murta S.M."/>
            <person name="Sincero T.C."/>
            <person name="Mendes T.A."/>
            <person name="Urmenyi T.P."/>
            <person name="Silva V.G."/>
            <person name="da Rocha W.D."/>
            <person name="Andersson B."/>
            <person name="Romanha A.J."/>
            <person name="Steindel M."/>
            <person name="de Vasconcelos A.T."/>
            <person name="Grisard E.C."/>
        </authorList>
    </citation>
    <scope>NUCLEOTIDE SEQUENCE [LARGE SCALE GENOMIC DNA]</scope>
    <source>
        <strain evidence="2 3">SC58</strain>
    </source>
</reference>
<feature type="compositionally biased region" description="Acidic residues" evidence="1">
    <location>
        <begin position="291"/>
        <end position="302"/>
    </location>
</feature>
<feature type="region of interest" description="Disordered" evidence="1">
    <location>
        <begin position="281"/>
        <end position="307"/>
    </location>
</feature>
<organism evidence="2 3">
    <name type="scientific">Trypanosoma rangeli SC58</name>
    <dbReference type="NCBI Taxonomy" id="429131"/>
    <lineage>
        <taxon>Eukaryota</taxon>
        <taxon>Discoba</taxon>
        <taxon>Euglenozoa</taxon>
        <taxon>Kinetoplastea</taxon>
        <taxon>Metakinetoplastina</taxon>
        <taxon>Trypanosomatida</taxon>
        <taxon>Trypanosomatidae</taxon>
        <taxon>Trypanosoma</taxon>
        <taxon>Herpetosoma</taxon>
    </lineage>
</organism>
<dbReference type="SUPFAM" id="SSF52047">
    <property type="entry name" value="RNI-like"/>
    <property type="match status" value="1"/>
</dbReference>
<dbReference type="VEuPathDB" id="TriTrypDB:TRSC58_02261"/>